<evidence type="ECO:0000256" key="2">
    <source>
        <dbReference type="ARBA" id="ARBA00022771"/>
    </source>
</evidence>
<feature type="region of interest" description="Disordered" evidence="4">
    <location>
        <begin position="78"/>
        <end position="110"/>
    </location>
</feature>
<keyword evidence="3" id="KW-0862">Zinc</keyword>
<dbReference type="AlphaFoldDB" id="A0A6I9P9T5"/>
<dbReference type="GO" id="GO:0008270">
    <property type="term" value="F:zinc ion binding"/>
    <property type="evidence" value="ECO:0007669"/>
    <property type="project" value="UniProtKB-KW"/>
</dbReference>
<dbReference type="SUPFAM" id="SSF57667">
    <property type="entry name" value="beta-beta-alpha zinc fingers"/>
    <property type="match status" value="1"/>
</dbReference>
<dbReference type="CTD" id="154007"/>
<sequence>MSESLETTAMEERQEQLRELTEFTENCKEKLNHILESLGWSLDYKQELMEQCPYDSHHRVPARSLEKHKASCSLRKMGYSAEEENTSKKTSPQKVLLSENTDTPNDIAGT</sequence>
<feature type="compositionally biased region" description="Polar residues" evidence="4">
    <location>
        <begin position="88"/>
        <end position="104"/>
    </location>
</feature>
<accession>A0A6I9P9T5</accession>
<dbReference type="Proteomes" id="UP000504611">
    <property type="component" value="Unplaced"/>
</dbReference>
<evidence type="ECO:0000256" key="4">
    <source>
        <dbReference type="SAM" id="MobiDB-lite"/>
    </source>
</evidence>
<dbReference type="InterPro" id="IPR036236">
    <property type="entry name" value="Znf_C2H2_sf"/>
</dbReference>
<keyword evidence="1" id="KW-0479">Metal-binding</keyword>
<dbReference type="RefSeq" id="XP_010782891.1">
    <property type="nucleotide sequence ID" value="XM_010784589.1"/>
</dbReference>
<name>A0A6I9P9T5_9TELE</name>
<gene>
    <name evidence="7" type="primary">snrnp48</name>
</gene>
<keyword evidence="2" id="KW-0863">Zinc-finger</keyword>
<keyword evidence="7" id="KW-0687">Ribonucleoprotein</keyword>
<dbReference type="Pfam" id="PF05253">
    <property type="entry name" value="zf-U11-48K"/>
    <property type="match status" value="1"/>
</dbReference>
<reference evidence="7" key="1">
    <citation type="submission" date="2025-08" db="UniProtKB">
        <authorList>
            <consortium name="RefSeq"/>
        </authorList>
    </citation>
    <scope>IDENTIFICATION</scope>
    <source>
        <tissue evidence="7">Muscle</tissue>
    </source>
</reference>
<proteinExistence type="predicted"/>
<feature type="domain" description="CHHC U11-48K-type" evidence="5">
    <location>
        <begin position="49"/>
        <end position="76"/>
    </location>
</feature>
<evidence type="ECO:0000256" key="3">
    <source>
        <dbReference type="ARBA" id="ARBA00022833"/>
    </source>
</evidence>
<dbReference type="PROSITE" id="PS51800">
    <property type="entry name" value="ZF_CHHC_U11_48K"/>
    <property type="match status" value="1"/>
</dbReference>
<keyword evidence="6" id="KW-1185">Reference proteome</keyword>
<dbReference type="InterPro" id="IPR022776">
    <property type="entry name" value="TRM13/UPF0224_CHHC_Znf_dom"/>
</dbReference>
<evidence type="ECO:0000259" key="5">
    <source>
        <dbReference type="PROSITE" id="PS51800"/>
    </source>
</evidence>
<dbReference type="OrthoDB" id="69229at2759"/>
<organism evidence="6 7">
    <name type="scientific">Notothenia coriiceps</name>
    <name type="common">black rockcod</name>
    <dbReference type="NCBI Taxonomy" id="8208"/>
    <lineage>
        <taxon>Eukaryota</taxon>
        <taxon>Metazoa</taxon>
        <taxon>Chordata</taxon>
        <taxon>Craniata</taxon>
        <taxon>Vertebrata</taxon>
        <taxon>Euteleostomi</taxon>
        <taxon>Actinopterygii</taxon>
        <taxon>Neopterygii</taxon>
        <taxon>Teleostei</taxon>
        <taxon>Neoteleostei</taxon>
        <taxon>Acanthomorphata</taxon>
        <taxon>Eupercaria</taxon>
        <taxon>Perciformes</taxon>
        <taxon>Notothenioidei</taxon>
        <taxon>Nototheniidae</taxon>
        <taxon>Notothenia</taxon>
    </lineage>
</organism>
<evidence type="ECO:0000313" key="6">
    <source>
        <dbReference type="Proteomes" id="UP000504611"/>
    </source>
</evidence>
<dbReference type="KEGG" id="ncc:104956997"/>
<protein>
    <submittedName>
        <fullName evidence="7">U11/U12 small nuclear ribonucleoprotein 48 kDa protein</fullName>
    </submittedName>
</protein>
<dbReference type="GeneID" id="104956997"/>
<evidence type="ECO:0000256" key="1">
    <source>
        <dbReference type="ARBA" id="ARBA00022723"/>
    </source>
</evidence>
<dbReference type="GO" id="GO:1990904">
    <property type="term" value="C:ribonucleoprotein complex"/>
    <property type="evidence" value="ECO:0007669"/>
    <property type="project" value="UniProtKB-KW"/>
</dbReference>
<evidence type="ECO:0000313" key="7">
    <source>
        <dbReference type="RefSeq" id="XP_010782891.1"/>
    </source>
</evidence>